<evidence type="ECO:0000313" key="2">
    <source>
        <dbReference type="Proteomes" id="UP000248333"/>
    </source>
</evidence>
<dbReference type="Proteomes" id="UP000248333">
    <property type="component" value="Unassembled WGS sequence"/>
</dbReference>
<dbReference type="RefSeq" id="WP_110568698.1">
    <property type="nucleotide sequence ID" value="NZ_PYBV01000068.1"/>
</dbReference>
<comment type="caution">
    <text evidence="1">The sequence shown here is derived from an EMBL/GenBank/DDBJ whole genome shotgun (WGS) entry which is preliminary data.</text>
</comment>
<keyword evidence="2" id="KW-1185">Reference proteome</keyword>
<dbReference type="PROSITE" id="PS51257">
    <property type="entry name" value="PROKAR_LIPOPROTEIN"/>
    <property type="match status" value="1"/>
</dbReference>
<evidence type="ECO:0008006" key="3">
    <source>
        <dbReference type="Google" id="ProtNLM"/>
    </source>
</evidence>
<reference evidence="1 2" key="1">
    <citation type="submission" date="2018-03" db="EMBL/GenBank/DDBJ databases">
        <title>Bioinformatic expansion and discovery of thiopeptide antibiotics.</title>
        <authorList>
            <person name="Schwalen C.J."/>
            <person name="Hudson G.A."/>
            <person name="Mitchell D.A."/>
        </authorList>
    </citation>
    <scope>NUCLEOTIDE SEQUENCE [LARGE SCALE GENOMIC DNA]</scope>
    <source>
        <strain evidence="1 2">NRRL 8041</strain>
    </source>
</reference>
<name>A0A318NJS1_9ACTN</name>
<gene>
    <name evidence="1" type="ORF">C7C45_32520</name>
</gene>
<organism evidence="1 2">
    <name type="scientific">Micromonospora arborensis</name>
    <dbReference type="NCBI Taxonomy" id="2116518"/>
    <lineage>
        <taxon>Bacteria</taxon>
        <taxon>Bacillati</taxon>
        <taxon>Actinomycetota</taxon>
        <taxon>Actinomycetes</taxon>
        <taxon>Micromonosporales</taxon>
        <taxon>Micromonosporaceae</taxon>
        <taxon>Micromonospora</taxon>
    </lineage>
</organism>
<dbReference type="EMBL" id="PYBV01000068">
    <property type="protein sequence ID" value="PYC63059.1"/>
    <property type="molecule type" value="Genomic_DNA"/>
</dbReference>
<dbReference type="AlphaFoldDB" id="A0A318NJS1"/>
<dbReference type="OrthoDB" id="3626511at2"/>
<sequence length="180" mass="17729">MTGRRTGRALLAGGLLLTLLVAGCGVRPSRVITGRSAVSGPSQGTGLYLLAQGELVLVLRPATAGASPATAGALPATADASPANALALLVAGPDEDERGQGFTSEVPVGIDPVTVTAGADRSGLTVRTTGAALSLSAHAADQIICTVADAAAQVDLAFSFSPVTIVGPDGARPPRPCPIK</sequence>
<evidence type="ECO:0000313" key="1">
    <source>
        <dbReference type="EMBL" id="PYC63059.1"/>
    </source>
</evidence>
<accession>A0A318NJS1</accession>
<proteinExistence type="predicted"/>
<protein>
    <recommendedName>
        <fullName evidence="3">GerMN domain-containing protein</fullName>
    </recommendedName>
</protein>